<dbReference type="Proteomes" id="UP000271974">
    <property type="component" value="Unassembled WGS sequence"/>
</dbReference>
<dbReference type="AlphaFoldDB" id="A0A3S0Z4D4"/>
<dbReference type="Pfam" id="PF01697">
    <property type="entry name" value="Glyco_transf_92"/>
    <property type="match status" value="1"/>
</dbReference>
<accession>A0A3S0Z4D4</accession>
<keyword evidence="4 8" id="KW-0808">Transferase</keyword>
<comment type="subcellular location">
    <subcellularLocation>
        <location evidence="1">Membrane</location>
        <topology evidence="1">Single-pass membrane protein</topology>
    </subcellularLocation>
</comment>
<keyword evidence="6" id="KW-1133">Transmembrane helix</keyword>
<evidence type="ECO:0000256" key="3">
    <source>
        <dbReference type="ARBA" id="ARBA00022676"/>
    </source>
</evidence>
<evidence type="ECO:0000256" key="5">
    <source>
        <dbReference type="ARBA" id="ARBA00022692"/>
    </source>
</evidence>
<evidence type="ECO:0000256" key="7">
    <source>
        <dbReference type="ARBA" id="ARBA00023136"/>
    </source>
</evidence>
<comment type="caution">
    <text evidence="9">The sequence shown here is derived from an EMBL/GenBank/DDBJ whole genome shotgun (WGS) entry which is preliminary data.</text>
</comment>
<sequence>MVVEKIEMTRLLGARRVVLYNDTITPNVDAVLRMYAREWAEGRETLQVVVMPWVLPLENHEDLRIPYFAQQLAIDDCMYRYKRLSKFMVFNDLDEFLIPLKHANWSALVAE</sequence>
<evidence type="ECO:0000256" key="4">
    <source>
        <dbReference type="ARBA" id="ARBA00022679"/>
    </source>
</evidence>
<evidence type="ECO:0000256" key="1">
    <source>
        <dbReference type="ARBA" id="ARBA00004167"/>
    </source>
</evidence>
<dbReference type="GO" id="GO:0016020">
    <property type="term" value="C:membrane"/>
    <property type="evidence" value="ECO:0007669"/>
    <property type="project" value="UniProtKB-SubCell"/>
</dbReference>
<evidence type="ECO:0000256" key="8">
    <source>
        <dbReference type="RuleBase" id="RU366017"/>
    </source>
</evidence>
<dbReference type="PANTHER" id="PTHR21461:SF69">
    <property type="entry name" value="GLYCOSYLTRANSFERASE FAMILY 92 PROTEIN"/>
    <property type="match status" value="1"/>
</dbReference>
<dbReference type="EMBL" id="RQTK01001816">
    <property type="protein sequence ID" value="RUS69135.1"/>
    <property type="molecule type" value="Genomic_DNA"/>
</dbReference>
<gene>
    <name evidence="9" type="ORF">EGW08_023101</name>
</gene>
<keyword evidence="7" id="KW-0472">Membrane</keyword>
<evidence type="ECO:0000313" key="10">
    <source>
        <dbReference type="Proteomes" id="UP000271974"/>
    </source>
</evidence>
<name>A0A3S0Z4D4_ELYCH</name>
<dbReference type="GO" id="GO:0016757">
    <property type="term" value="F:glycosyltransferase activity"/>
    <property type="evidence" value="ECO:0007669"/>
    <property type="project" value="UniProtKB-UniRule"/>
</dbReference>
<evidence type="ECO:0000256" key="6">
    <source>
        <dbReference type="ARBA" id="ARBA00022989"/>
    </source>
</evidence>
<dbReference type="InterPro" id="IPR008166">
    <property type="entry name" value="Glyco_transf_92"/>
</dbReference>
<feature type="non-terminal residue" evidence="9">
    <location>
        <position position="111"/>
    </location>
</feature>
<evidence type="ECO:0000256" key="2">
    <source>
        <dbReference type="ARBA" id="ARBA00007647"/>
    </source>
</evidence>
<dbReference type="OrthoDB" id="6232146at2759"/>
<evidence type="ECO:0000313" key="9">
    <source>
        <dbReference type="EMBL" id="RUS69135.1"/>
    </source>
</evidence>
<dbReference type="GO" id="GO:0005737">
    <property type="term" value="C:cytoplasm"/>
    <property type="evidence" value="ECO:0007669"/>
    <property type="project" value="TreeGrafter"/>
</dbReference>
<protein>
    <recommendedName>
        <fullName evidence="8">Glycosyltransferase family 92 protein</fullName>
        <ecNumber evidence="8">2.4.1.-</ecNumber>
    </recommendedName>
</protein>
<dbReference type="PANTHER" id="PTHR21461">
    <property type="entry name" value="GLYCOSYLTRANSFERASE FAMILY 92 PROTEIN"/>
    <property type="match status" value="1"/>
</dbReference>
<keyword evidence="10" id="KW-1185">Reference proteome</keyword>
<dbReference type="EC" id="2.4.1.-" evidence="8"/>
<keyword evidence="5" id="KW-0812">Transmembrane</keyword>
<comment type="similarity">
    <text evidence="2 8">Belongs to the glycosyltransferase 92 family.</text>
</comment>
<reference evidence="9 10" key="1">
    <citation type="submission" date="2019-01" db="EMBL/GenBank/DDBJ databases">
        <title>A draft genome assembly of the solar-powered sea slug Elysia chlorotica.</title>
        <authorList>
            <person name="Cai H."/>
            <person name="Li Q."/>
            <person name="Fang X."/>
            <person name="Li J."/>
            <person name="Curtis N.E."/>
            <person name="Altenburger A."/>
            <person name="Shibata T."/>
            <person name="Feng M."/>
            <person name="Maeda T."/>
            <person name="Schwartz J.A."/>
            <person name="Shigenobu S."/>
            <person name="Lundholm N."/>
            <person name="Nishiyama T."/>
            <person name="Yang H."/>
            <person name="Hasebe M."/>
            <person name="Li S."/>
            <person name="Pierce S.K."/>
            <person name="Wang J."/>
        </authorList>
    </citation>
    <scope>NUCLEOTIDE SEQUENCE [LARGE SCALE GENOMIC DNA]</scope>
    <source>
        <strain evidence="9">EC2010</strain>
        <tissue evidence="9">Whole organism of an adult</tissue>
    </source>
</reference>
<organism evidence="9 10">
    <name type="scientific">Elysia chlorotica</name>
    <name type="common">Eastern emerald elysia</name>
    <name type="synonym">Sea slug</name>
    <dbReference type="NCBI Taxonomy" id="188477"/>
    <lineage>
        <taxon>Eukaryota</taxon>
        <taxon>Metazoa</taxon>
        <taxon>Spiralia</taxon>
        <taxon>Lophotrochozoa</taxon>
        <taxon>Mollusca</taxon>
        <taxon>Gastropoda</taxon>
        <taxon>Heterobranchia</taxon>
        <taxon>Euthyneura</taxon>
        <taxon>Panpulmonata</taxon>
        <taxon>Sacoglossa</taxon>
        <taxon>Placobranchoidea</taxon>
        <taxon>Plakobranchidae</taxon>
        <taxon>Elysia</taxon>
    </lineage>
</organism>
<keyword evidence="3 8" id="KW-0328">Glycosyltransferase</keyword>
<proteinExistence type="inferred from homology"/>